<evidence type="ECO:0000313" key="1">
    <source>
        <dbReference type="EMBL" id="TET79053.1"/>
    </source>
</evidence>
<reference evidence="1 2" key="1">
    <citation type="submission" date="2019-03" db="EMBL/GenBank/DDBJ databases">
        <title>Metabolic potential of uncultured bacteria and archaea associated with petroleum seepage in deep-sea sediments.</title>
        <authorList>
            <person name="Dong X."/>
            <person name="Hubert C."/>
        </authorList>
    </citation>
    <scope>NUCLEOTIDE SEQUENCE [LARGE SCALE GENOMIC DNA]</scope>
    <source>
        <strain evidence="1">E29_bin36</strain>
    </source>
</reference>
<dbReference type="PANTHER" id="PTHR30087:SF1">
    <property type="entry name" value="HYPOTHETICAL CYTOSOLIC PROTEIN"/>
    <property type="match status" value="1"/>
</dbReference>
<dbReference type="PANTHER" id="PTHR30087">
    <property type="entry name" value="INNER MEMBRANE PROTEIN"/>
    <property type="match status" value="1"/>
</dbReference>
<dbReference type="AlphaFoldDB" id="A0A523XIE1"/>
<dbReference type="Proteomes" id="UP000315534">
    <property type="component" value="Unassembled WGS sequence"/>
</dbReference>
<proteinExistence type="predicted"/>
<organism evidence="1 2">
    <name type="scientific">candidate division TA06 bacterium</name>
    <dbReference type="NCBI Taxonomy" id="2250710"/>
    <lineage>
        <taxon>Bacteria</taxon>
        <taxon>Bacteria division TA06</taxon>
    </lineage>
</organism>
<dbReference type="Pfam" id="PF04463">
    <property type="entry name" value="2-thiour_desulf"/>
    <property type="match status" value="1"/>
</dbReference>
<accession>A0A523XIE1</accession>
<sequence length="141" mass="14719">MVLISACLLRLCTRYDGNSAPEESAIELLKQGRAIPVCPEQLAGLGTPRPKCTLMGGDGKDVVSDKAGIITEDGRNITKILTEACDQIVLLGKTCGAKTAILKEASPSCGVRATTIDWQRSPGMGILAAILLDAGIKPEGL</sequence>
<name>A0A523XIE1_UNCT6</name>
<dbReference type="InterPro" id="IPR007553">
    <property type="entry name" value="2-thiour_desulf"/>
</dbReference>
<comment type="caution">
    <text evidence="1">The sequence shown here is derived from an EMBL/GenBank/DDBJ whole genome shotgun (WGS) entry which is preliminary data.</text>
</comment>
<gene>
    <name evidence="1" type="ORF">E3J38_07760</name>
</gene>
<protein>
    <submittedName>
        <fullName evidence="1">DUF523 domain-containing protein</fullName>
    </submittedName>
</protein>
<dbReference type="EMBL" id="SOIP01000446">
    <property type="protein sequence ID" value="TET79053.1"/>
    <property type="molecule type" value="Genomic_DNA"/>
</dbReference>
<evidence type="ECO:0000313" key="2">
    <source>
        <dbReference type="Proteomes" id="UP000315534"/>
    </source>
</evidence>